<proteinExistence type="predicted"/>
<evidence type="ECO:0000259" key="2">
    <source>
        <dbReference type="SMART" id="SM00731"/>
    </source>
</evidence>
<feature type="compositionally biased region" description="Polar residues" evidence="1">
    <location>
        <begin position="153"/>
        <end position="162"/>
    </location>
</feature>
<evidence type="ECO:0000256" key="1">
    <source>
        <dbReference type="SAM" id="MobiDB-lite"/>
    </source>
</evidence>
<dbReference type="InterPro" id="IPR035240">
    <property type="entry name" value="SprT_Zn_ribbon"/>
</dbReference>
<keyword evidence="4" id="KW-1185">Reference proteome</keyword>
<feature type="compositionally biased region" description="Basic and acidic residues" evidence="1">
    <location>
        <begin position="188"/>
        <end position="197"/>
    </location>
</feature>
<reference evidence="3" key="1">
    <citation type="submission" date="2023-03" db="EMBL/GenBank/DDBJ databases">
        <title>Emydomyces testavorans Genome Sequence.</title>
        <authorList>
            <person name="Hoyer L."/>
        </authorList>
    </citation>
    <scope>NUCLEOTIDE SEQUENCE</scope>
    <source>
        <strain evidence="3">16-2883</strain>
    </source>
</reference>
<feature type="region of interest" description="Disordered" evidence="1">
    <location>
        <begin position="561"/>
        <end position="596"/>
    </location>
</feature>
<feature type="compositionally biased region" description="Basic residues" evidence="1">
    <location>
        <begin position="287"/>
        <end position="297"/>
    </location>
</feature>
<protein>
    <recommendedName>
        <fullName evidence="2">SprT-like domain-containing protein</fullName>
    </recommendedName>
</protein>
<feature type="region of interest" description="Disordered" evidence="1">
    <location>
        <begin position="151"/>
        <end position="426"/>
    </location>
</feature>
<evidence type="ECO:0000313" key="3">
    <source>
        <dbReference type="EMBL" id="WEW60605.1"/>
    </source>
</evidence>
<feature type="region of interest" description="Disordered" evidence="1">
    <location>
        <begin position="1"/>
        <end position="110"/>
    </location>
</feature>
<accession>A0AAF0DPL4</accession>
<dbReference type="InterPro" id="IPR006640">
    <property type="entry name" value="SprT-like_domain"/>
</dbReference>
<dbReference type="PANTHER" id="PTHR23099">
    <property type="entry name" value="TRANSCRIPTIONAL REGULATOR"/>
    <property type="match status" value="1"/>
</dbReference>
<organism evidence="3 4">
    <name type="scientific">Emydomyces testavorans</name>
    <dbReference type="NCBI Taxonomy" id="2070801"/>
    <lineage>
        <taxon>Eukaryota</taxon>
        <taxon>Fungi</taxon>
        <taxon>Dikarya</taxon>
        <taxon>Ascomycota</taxon>
        <taxon>Pezizomycotina</taxon>
        <taxon>Eurotiomycetes</taxon>
        <taxon>Eurotiomycetidae</taxon>
        <taxon>Onygenales</taxon>
        <taxon>Nannizziopsiaceae</taxon>
        <taxon>Emydomyces</taxon>
    </lineage>
</organism>
<dbReference type="GO" id="GO:0005634">
    <property type="term" value="C:nucleus"/>
    <property type="evidence" value="ECO:0007669"/>
    <property type="project" value="TreeGrafter"/>
</dbReference>
<feature type="region of interest" description="Disordered" evidence="1">
    <location>
        <begin position="461"/>
        <end position="505"/>
    </location>
</feature>
<dbReference type="Proteomes" id="UP001219355">
    <property type="component" value="Chromosome 4"/>
</dbReference>
<dbReference type="Pfam" id="PF10263">
    <property type="entry name" value="SprT-like"/>
    <property type="match status" value="1"/>
</dbReference>
<feature type="compositionally biased region" description="Acidic residues" evidence="1">
    <location>
        <begin position="84"/>
        <end position="96"/>
    </location>
</feature>
<dbReference type="SMART" id="SM00731">
    <property type="entry name" value="SprT"/>
    <property type="match status" value="1"/>
</dbReference>
<feature type="compositionally biased region" description="Basic and acidic residues" evidence="1">
    <location>
        <begin position="327"/>
        <end position="363"/>
    </location>
</feature>
<evidence type="ECO:0000313" key="4">
    <source>
        <dbReference type="Proteomes" id="UP001219355"/>
    </source>
</evidence>
<feature type="compositionally biased region" description="Low complexity" evidence="1">
    <location>
        <begin position="578"/>
        <end position="596"/>
    </location>
</feature>
<dbReference type="Pfam" id="PF17283">
    <property type="entry name" value="Zn_ribbon_SprT"/>
    <property type="match status" value="1"/>
</dbReference>
<dbReference type="GO" id="GO:0006950">
    <property type="term" value="P:response to stress"/>
    <property type="evidence" value="ECO:0007669"/>
    <property type="project" value="UniProtKB-ARBA"/>
</dbReference>
<name>A0AAF0DPL4_9EURO</name>
<dbReference type="AlphaFoldDB" id="A0AAF0DPL4"/>
<sequence length="751" mass="84266">MARLRKAPLKPSAASATTSTNRAHGDAETLAFPVDRKSKRPAARSGNPKPTIVIHEDKEEEVLDDCDDDDNEEKRDNLGYLDLSAEESDMDDDSESDGFTKNEDDYDEEGEEINLSIEKEELAVQEVYQGEEKITPVVKSKPKRTLRQLGVNGANTLFQSRRVSCREESRYNDYISDDENISAGSGNYEKENDEKGLFNETKSSAHGNKPLSHRSEIPRRSGRNTRKPSLAAPSSEEEEETNQNQDSEEFDSLDDFIVGDDEDISYCESTEDEAEESEEEIISKPRVLGRRLFRGRKPALLQDAEKNTKANTNNTTDAHGPSELDGLAEKLRNTKLSKTELHPTAKFSKEFRELPEKKTQEERTMDDDDDSESLAAPPQSPQVLSKGRKAVEFVTPPGTPSKPRLQSPKKTPKRIPPSPYRPSIDSFWSQDIINTWNDEFSPKKSQIPRKWLPDFAIFDDNESNENVDENSPLSSPEKAPPRTPKKSNESPTKSIAAIKKSEKREFDKKKASLADEFFKELDNSVTGGEIQKLAAATGGVQIIWSKKLNTTAGRANWKREHIKQKRSVQEASSCFAATPDSSKSASTISSTHSSSNTTYRHHASIELADKVVDSDDRLFNTLAHEYCHLANYMISNVRDNPHGASFKEWALKCKKALDAHPSYAGRVEITAKHSYVINYKYIWCCVDCGHEYGRHSKSIDPEKSRCGKCKGKLVQIQPKPRKTAEKKREGLKELVEGDLMAKSMGTIQLNS</sequence>
<feature type="compositionally biased region" description="Acidic residues" evidence="1">
    <location>
        <begin position="235"/>
        <end position="280"/>
    </location>
</feature>
<feature type="domain" description="SprT-like" evidence="2">
    <location>
        <begin position="519"/>
        <end position="716"/>
    </location>
</feature>
<feature type="compositionally biased region" description="Acidic residues" evidence="1">
    <location>
        <begin position="58"/>
        <end position="71"/>
    </location>
</feature>
<gene>
    <name evidence="3" type="ORF">PRK78_006092</name>
</gene>
<dbReference type="PANTHER" id="PTHR23099:SF0">
    <property type="entry name" value="GERM CELL NUCLEAR ACIDIC PROTEIN"/>
    <property type="match status" value="1"/>
</dbReference>
<dbReference type="EMBL" id="CP120630">
    <property type="protein sequence ID" value="WEW60605.1"/>
    <property type="molecule type" value="Genomic_DNA"/>
</dbReference>